<evidence type="ECO:0000313" key="22">
    <source>
        <dbReference type="Proteomes" id="UP000830055"/>
    </source>
</evidence>
<dbReference type="HAMAP" id="MF_00037">
    <property type="entry name" value="MurB"/>
    <property type="match status" value="1"/>
</dbReference>
<comment type="subcellular location">
    <subcellularLocation>
        <location evidence="3 19">Cytoplasm</location>
    </subcellularLocation>
</comment>
<keyword evidence="10 19" id="KW-0274">FAD</keyword>
<evidence type="ECO:0000256" key="6">
    <source>
        <dbReference type="ARBA" id="ARBA00015188"/>
    </source>
</evidence>
<keyword evidence="12 19" id="KW-0133">Cell shape</keyword>
<dbReference type="PANTHER" id="PTHR21071">
    <property type="entry name" value="UDP-N-ACETYLENOLPYRUVOYLGLUCOSAMINE REDUCTASE"/>
    <property type="match status" value="1"/>
</dbReference>
<keyword evidence="16 19" id="KW-0961">Cell wall biogenesis/degradation</keyword>
<evidence type="ECO:0000259" key="20">
    <source>
        <dbReference type="PROSITE" id="PS51387"/>
    </source>
</evidence>
<dbReference type="InterPro" id="IPR016167">
    <property type="entry name" value="FAD-bd_PCMH_sub1"/>
</dbReference>
<evidence type="ECO:0000256" key="13">
    <source>
        <dbReference type="ARBA" id="ARBA00022984"/>
    </source>
</evidence>
<evidence type="ECO:0000256" key="11">
    <source>
        <dbReference type="ARBA" id="ARBA00022857"/>
    </source>
</evidence>
<dbReference type="Gene3D" id="3.30.43.10">
    <property type="entry name" value="Uridine Diphospho-n-acetylenolpyruvylglucosamine Reductase, domain 2"/>
    <property type="match status" value="1"/>
</dbReference>
<dbReference type="Pfam" id="PF02873">
    <property type="entry name" value="MurB_C"/>
    <property type="match status" value="1"/>
</dbReference>
<evidence type="ECO:0000256" key="19">
    <source>
        <dbReference type="HAMAP-Rule" id="MF_00037"/>
    </source>
</evidence>
<evidence type="ECO:0000256" key="5">
    <source>
        <dbReference type="ARBA" id="ARBA00012518"/>
    </source>
</evidence>
<gene>
    <name evidence="19 21" type="primary">murB</name>
    <name evidence="21" type="ORF">DPPLL_07280</name>
</gene>
<evidence type="ECO:0000256" key="8">
    <source>
        <dbReference type="ARBA" id="ARBA00022618"/>
    </source>
</evidence>
<keyword evidence="14 19" id="KW-0560">Oxidoreductase</keyword>
<evidence type="ECO:0000256" key="16">
    <source>
        <dbReference type="ARBA" id="ARBA00023316"/>
    </source>
</evidence>
<feature type="active site" evidence="19">
    <location>
        <position position="183"/>
    </location>
</feature>
<evidence type="ECO:0000256" key="3">
    <source>
        <dbReference type="ARBA" id="ARBA00004496"/>
    </source>
</evidence>
<protein>
    <recommendedName>
        <fullName evidence="6 19">UDP-N-acetylenolpyruvoylglucosamine reductase</fullName>
        <ecNumber evidence="5 19">1.3.1.98</ecNumber>
    </recommendedName>
    <alternativeName>
        <fullName evidence="17 19">UDP-N-acetylmuramate dehydrogenase</fullName>
    </alternativeName>
</protein>
<dbReference type="NCBIfam" id="NF010480">
    <property type="entry name" value="PRK13905.1"/>
    <property type="match status" value="1"/>
</dbReference>
<dbReference type="InterPro" id="IPR016169">
    <property type="entry name" value="FAD-bd_PCMH_sub2"/>
</dbReference>
<evidence type="ECO:0000256" key="10">
    <source>
        <dbReference type="ARBA" id="ARBA00022827"/>
    </source>
</evidence>
<keyword evidence="22" id="KW-1185">Reference proteome</keyword>
<dbReference type="Gene3D" id="3.90.78.10">
    <property type="entry name" value="UDP-N-acetylenolpyruvoylglucosamine reductase, C-terminal domain"/>
    <property type="match status" value="1"/>
</dbReference>
<comment type="cofactor">
    <cofactor evidence="1 19">
        <name>FAD</name>
        <dbReference type="ChEBI" id="CHEBI:57692"/>
    </cofactor>
</comment>
<evidence type="ECO:0000256" key="9">
    <source>
        <dbReference type="ARBA" id="ARBA00022630"/>
    </source>
</evidence>
<comment type="catalytic activity">
    <reaction evidence="18 19">
        <text>UDP-N-acetyl-alpha-D-muramate + NADP(+) = UDP-N-acetyl-3-O-(1-carboxyvinyl)-alpha-D-glucosamine + NADPH + H(+)</text>
        <dbReference type="Rhea" id="RHEA:12248"/>
        <dbReference type="ChEBI" id="CHEBI:15378"/>
        <dbReference type="ChEBI" id="CHEBI:57783"/>
        <dbReference type="ChEBI" id="CHEBI:58349"/>
        <dbReference type="ChEBI" id="CHEBI:68483"/>
        <dbReference type="ChEBI" id="CHEBI:70757"/>
        <dbReference type="EC" id="1.3.1.98"/>
    </reaction>
</comment>
<evidence type="ECO:0000256" key="17">
    <source>
        <dbReference type="ARBA" id="ARBA00031026"/>
    </source>
</evidence>
<evidence type="ECO:0000256" key="7">
    <source>
        <dbReference type="ARBA" id="ARBA00022490"/>
    </source>
</evidence>
<keyword evidence="11 19" id="KW-0521">NADP</keyword>
<dbReference type="InterPro" id="IPR006094">
    <property type="entry name" value="Oxid_FAD_bind_N"/>
</dbReference>
<keyword evidence="8 19" id="KW-0132">Cell division</keyword>
<dbReference type="SUPFAM" id="SSF56176">
    <property type="entry name" value="FAD-binding/transporter-associated domain-like"/>
    <property type="match status" value="1"/>
</dbReference>
<dbReference type="RefSeq" id="WP_284153457.1">
    <property type="nucleotide sequence ID" value="NZ_AP025516.1"/>
</dbReference>
<feature type="active site" description="Proton donor" evidence="19">
    <location>
        <position position="236"/>
    </location>
</feature>
<dbReference type="SUPFAM" id="SSF56194">
    <property type="entry name" value="Uridine diphospho-N-Acetylenolpyruvylglucosamine reductase, MurB, C-terminal domain"/>
    <property type="match status" value="1"/>
</dbReference>
<dbReference type="EMBL" id="AP025516">
    <property type="protein sequence ID" value="BDD86363.1"/>
    <property type="molecule type" value="Genomic_DNA"/>
</dbReference>
<sequence length="316" mass="33541">MKGLSSSQKAALTGVVGSGSIRWNEPLSSWTTYRVGGPADALVTLLAVQELPRLLTVCCQQGIRWRALGRGSNILAADDGFRGVIIVLDGEFKYIVRQRQEGSRVLVKTGAAVSLPHLSGWCGDEGYGGLEFAVGIPGSVAGAVMMNAGAWGGEISQVVVAVELVGPDGVHLEQAGDLRFGYRCCHALRGQRQQRVISAVQFLLNDAEPEIVKKKMRDFRERRNSSQPVGQASGGCVFKNPPGLSAGRLIDEAGLKGLRIGDAMVSDVHANFLVNCGRARALEIAQLIEVVRARVMAATGVLLETELELLAAEGGP</sequence>
<accession>A0ABM7W653</accession>
<evidence type="ECO:0000313" key="21">
    <source>
        <dbReference type="EMBL" id="BDD86363.1"/>
    </source>
</evidence>
<evidence type="ECO:0000256" key="1">
    <source>
        <dbReference type="ARBA" id="ARBA00001974"/>
    </source>
</evidence>
<dbReference type="PANTHER" id="PTHR21071:SF4">
    <property type="entry name" value="UDP-N-ACETYLENOLPYRUVOYLGLUCOSAMINE REDUCTASE"/>
    <property type="match status" value="1"/>
</dbReference>
<dbReference type="InterPro" id="IPR036635">
    <property type="entry name" value="MurB_C_sf"/>
</dbReference>
<comment type="function">
    <text evidence="2 19">Cell wall formation.</text>
</comment>
<reference evidence="21 22" key="1">
    <citation type="submission" date="2022-01" db="EMBL/GenBank/DDBJ databases">
        <title>Desulfofustis limnae sp. nov., a novel mesophilic sulfate-reducing bacterium isolated from marsh soil.</title>
        <authorList>
            <person name="Watanabe M."/>
            <person name="Takahashi A."/>
            <person name="Kojima H."/>
            <person name="Fukui M."/>
        </authorList>
    </citation>
    <scope>NUCLEOTIDE SEQUENCE [LARGE SCALE GENOMIC DNA]</scope>
    <source>
        <strain evidence="21 22">PPLL</strain>
    </source>
</reference>
<comment type="pathway">
    <text evidence="4 19">Cell wall biogenesis; peptidoglycan biosynthesis.</text>
</comment>
<dbReference type="PROSITE" id="PS51387">
    <property type="entry name" value="FAD_PCMH"/>
    <property type="match status" value="1"/>
</dbReference>
<feature type="domain" description="FAD-binding PCMH-type" evidence="20">
    <location>
        <begin position="35"/>
        <end position="207"/>
    </location>
</feature>
<keyword evidence="15 19" id="KW-0131">Cell cycle</keyword>
<organism evidence="21 22">
    <name type="scientific">Desulfofustis limnaeus</name>
    <dbReference type="NCBI Taxonomy" id="2740163"/>
    <lineage>
        <taxon>Bacteria</taxon>
        <taxon>Pseudomonadati</taxon>
        <taxon>Thermodesulfobacteriota</taxon>
        <taxon>Desulfobulbia</taxon>
        <taxon>Desulfobulbales</taxon>
        <taxon>Desulfocapsaceae</taxon>
        <taxon>Desulfofustis</taxon>
    </lineage>
</organism>
<keyword evidence="13 19" id="KW-0573">Peptidoglycan synthesis</keyword>
<name>A0ABM7W653_9BACT</name>
<evidence type="ECO:0000256" key="4">
    <source>
        <dbReference type="ARBA" id="ARBA00004752"/>
    </source>
</evidence>
<dbReference type="NCBIfam" id="TIGR00179">
    <property type="entry name" value="murB"/>
    <property type="match status" value="1"/>
</dbReference>
<dbReference type="Gene3D" id="3.30.465.10">
    <property type="match status" value="1"/>
</dbReference>
<evidence type="ECO:0000256" key="15">
    <source>
        <dbReference type="ARBA" id="ARBA00023306"/>
    </source>
</evidence>
<feature type="active site" evidence="19">
    <location>
        <position position="306"/>
    </location>
</feature>
<dbReference type="InterPro" id="IPR011601">
    <property type="entry name" value="MurB_C"/>
</dbReference>
<evidence type="ECO:0000256" key="14">
    <source>
        <dbReference type="ARBA" id="ARBA00023002"/>
    </source>
</evidence>
<evidence type="ECO:0000256" key="2">
    <source>
        <dbReference type="ARBA" id="ARBA00003921"/>
    </source>
</evidence>
<comment type="similarity">
    <text evidence="19">Belongs to the MurB family.</text>
</comment>
<dbReference type="EC" id="1.3.1.98" evidence="5 19"/>
<dbReference type="Pfam" id="PF01565">
    <property type="entry name" value="FAD_binding_4"/>
    <property type="match status" value="1"/>
</dbReference>
<evidence type="ECO:0000256" key="12">
    <source>
        <dbReference type="ARBA" id="ARBA00022960"/>
    </source>
</evidence>
<dbReference type="InterPro" id="IPR016166">
    <property type="entry name" value="FAD-bd_PCMH"/>
</dbReference>
<dbReference type="InterPro" id="IPR036318">
    <property type="entry name" value="FAD-bd_PCMH-like_sf"/>
</dbReference>
<evidence type="ECO:0000256" key="18">
    <source>
        <dbReference type="ARBA" id="ARBA00048914"/>
    </source>
</evidence>
<dbReference type="InterPro" id="IPR003170">
    <property type="entry name" value="MurB"/>
</dbReference>
<keyword evidence="7 19" id="KW-0963">Cytoplasm</keyword>
<keyword evidence="9 19" id="KW-0285">Flavoprotein</keyword>
<dbReference type="Proteomes" id="UP000830055">
    <property type="component" value="Chromosome"/>
</dbReference>
<proteinExistence type="inferred from homology"/>